<comment type="caution">
    <text evidence="1">The sequence shown here is derived from an EMBL/GenBank/DDBJ whole genome shotgun (WGS) entry which is preliminary data.</text>
</comment>
<organism evidence="1 2">
    <name type="scientific">Dryococelus australis</name>
    <dbReference type="NCBI Taxonomy" id="614101"/>
    <lineage>
        <taxon>Eukaryota</taxon>
        <taxon>Metazoa</taxon>
        <taxon>Ecdysozoa</taxon>
        <taxon>Arthropoda</taxon>
        <taxon>Hexapoda</taxon>
        <taxon>Insecta</taxon>
        <taxon>Pterygota</taxon>
        <taxon>Neoptera</taxon>
        <taxon>Polyneoptera</taxon>
        <taxon>Phasmatodea</taxon>
        <taxon>Verophasmatodea</taxon>
        <taxon>Anareolatae</taxon>
        <taxon>Phasmatidae</taxon>
        <taxon>Eurycanthinae</taxon>
        <taxon>Dryococelus</taxon>
    </lineage>
</organism>
<accession>A0ABQ9HK67</accession>
<reference evidence="1 2" key="1">
    <citation type="submission" date="2023-02" db="EMBL/GenBank/DDBJ databases">
        <title>LHISI_Scaffold_Assembly.</title>
        <authorList>
            <person name="Stuart O.P."/>
            <person name="Cleave R."/>
            <person name="Magrath M.J.L."/>
            <person name="Mikheyev A.S."/>
        </authorList>
    </citation>
    <scope>NUCLEOTIDE SEQUENCE [LARGE SCALE GENOMIC DNA]</scope>
    <source>
        <strain evidence="1">Daus_M_001</strain>
        <tissue evidence="1">Leg muscle</tissue>
    </source>
</reference>
<name>A0ABQ9HK67_9NEOP</name>
<proteinExistence type="predicted"/>
<evidence type="ECO:0008006" key="3">
    <source>
        <dbReference type="Google" id="ProtNLM"/>
    </source>
</evidence>
<protein>
    <recommendedName>
        <fullName evidence="3">Maturase K</fullName>
    </recommendedName>
</protein>
<dbReference type="EMBL" id="JARBHB010000004">
    <property type="protein sequence ID" value="KAJ8884745.1"/>
    <property type="molecule type" value="Genomic_DNA"/>
</dbReference>
<evidence type="ECO:0000313" key="2">
    <source>
        <dbReference type="Proteomes" id="UP001159363"/>
    </source>
</evidence>
<keyword evidence="2" id="KW-1185">Reference proteome</keyword>
<gene>
    <name evidence="1" type="ORF">PR048_010941</name>
</gene>
<dbReference type="Proteomes" id="UP001159363">
    <property type="component" value="Chromosome X"/>
</dbReference>
<evidence type="ECO:0000313" key="1">
    <source>
        <dbReference type="EMBL" id="KAJ8884745.1"/>
    </source>
</evidence>
<sequence>MKLIIDISVPRLAHKQNHRSNPPSDNNNEYWRRSLIIQYLGLLTSSLNIKIFPRKYSKENFLKTSYGIQKLNYLNKYFFPHHEKCSLNFEHYSMYYSDCRTIVLNASKSEDLS</sequence>